<dbReference type="EMBL" id="CP144749">
    <property type="protein sequence ID" value="WVZ77846.1"/>
    <property type="molecule type" value="Genomic_DNA"/>
</dbReference>
<dbReference type="PANTHER" id="PTHR47150">
    <property type="entry name" value="OS12G0169200 PROTEIN"/>
    <property type="match status" value="1"/>
</dbReference>
<evidence type="ECO:0008006" key="3">
    <source>
        <dbReference type="Google" id="ProtNLM"/>
    </source>
</evidence>
<proteinExistence type="predicted"/>
<dbReference type="Pfam" id="PF04827">
    <property type="entry name" value="Plant_tran"/>
    <property type="match status" value="2"/>
</dbReference>
<evidence type="ECO:0000313" key="1">
    <source>
        <dbReference type="EMBL" id="WVZ77846.1"/>
    </source>
</evidence>
<name>A0AAQ3WYJ7_PASNO</name>
<keyword evidence="2" id="KW-1185">Reference proteome</keyword>
<sequence length="535" mass="59837">MAWRYLSMSMFGSWGGDLSDHEDLQAAAIVASMGRKRRWGGSVFGHKTYKRDREGAERLLMQKYFDEEPIFDEDQFRRRFRMTKPLFRRIVDDVTAANSFFKQKRNAAGVKGFSPIHKCTAARRVLAYGHAADLVDDVLLMGESTVLLCVKEFVKTVNLVYGPEFLRPPNQQEVEEMMRSNEARGFPGMIGSIDCIHWEWANCPTGWQGVYKGHKGKPTMILEAVASQDLRIWHAFFGLPGSHNDINVLHRSPVFDDLANGRAPEVEFTATLVKSISAPASNKQKIYTQRQESCRKDVERTFGVLRAKWKILHSPARLWKARDLNSIVRACVILHNMIIEDEKGADVVQLDNSDWPGVPNPPINQNRDVPAIAQLIDAYNIIKSKETSTLLRNDLVEHIWGCTGAVADPLQGHVSTPQTCSICSCAEMYSGSGEEIGGDTLGSSEVFPSSVGLFNSSTEAWTERESLSSPSAICSMRNLRMASSASVSTFPGTSKSSHKRSRWPEALCIMRMVKSKSSSCVFIYVKQGGELDFCY</sequence>
<gene>
    <name evidence="1" type="ORF">U9M48_025661</name>
</gene>
<dbReference type="InterPro" id="IPR006912">
    <property type="entry name" value="Harbinger_derived_prot"/>
</dbReference>
<accession>A0AAQ3WYJ7</accession>
<dbReference type="Proteomes" id="UP001341281">
    <property type="component" value="Chromosome 05"/>
</dbReference>
<organism evidence="1 2">
    <name type="scientific">Paspalum notatum var. saurae</name>
    <dbReference type="NCBI Taxonomy" id="547442"/>
    <lineage>
        <taxon>Eukaryota</taxon>
        <taxon>Viridiplantae</taxon>
        <taxon>Streptophyta</taxon>
        <taxon>Embryophyta</taxon>
        <taxon>Tracheophyta</taxon>
        <taxon>Spermatophyta</taxon>
        <taxon>Magnoliopsida</taxon>
        <taxon>Liliopsida</taxon>
        <taxon>Poales</taxon>
        <taxon>Poaceae</taxon>
        <taxon>PACMAD clade</taxon>
        <taxon>Panicoideae</taxon>
        <taxon>Andropogonodae</taxon>
        <taxon>Paspaleae</taxon>
        <taxon>Paspalinae</taxon>
        <taxon>Paspalum</taxon>
    </lineage>
</organism>
<reference evidence="1 2" key="1">
    <citation type="submission" date="2024-02" db="EMBL/GenBank/DDBJ databases">
        <title>High-quality chromosome-scale genome assembly of Pensacola bahiagrass (Paspalum notatum Flugge var. saurae).</title>
        <authorList>
            <person name="Vega J.M."/>
            <person name="Podio M."/>
            <person name="Orjuela J."/>
            <person name="Siena L.A."/>
            <person name="Pessino S.C."/>
            <person name="Combes M.C."/>
            <person name="Mariac C."/>
            <person name="Albertini E."/>
            <person name="Pupilli F."/>
            <person name="Ortiz J.P.A."/>
            <person name="Leblanc O."/>
        </authorList>
    </citation>
    <scope>NUCLEOTIDE SEQUENCE [LARGE SCALE GENOMIC DNA]</scope>
    <source>
        <strain evidence="1">R1</strain>
        <tissue evidence="1">Leaf</tissue>
    </source>
</reference>
<dbReference type="AlphaFoldDB" id="A0AAQ3WYJ7"/>
<dbReference type="PANTHER" id="PTHR47150:SF6">
    <property type="entry name" value="OS01G0872900 PROTEIN"/>
    <property type="match status" value="1"/>
</dbReference>
<evidence type="ECO:0000313" key="2">
    <source>
        <dbReference type="Proteomes" id="UP001341281"/>
    </source>
</evidence>
<protein>
    <recommendedName>
        <fullName evidence="3">Transposase</fullName>
    </recommendedName>
</protein>